<evidence type="ECO:0000313" key="2">
    <source>
        <dbReference type="Proteomes" id="UP001143856"/>
    </source>
</evidence>
<dbReference type="Proteomes" id="UP001143856">
    <property type="component" value="Unassembled WGS sequence"/>
</dbReference>
<keyword evidence="2" id="KW-1185">Reference proteome</keyword>
<name>A0ACC1MVJ5_9PEZI</name>
<proteinExistence type="predicted"/>
<comment type="caution">
    <text evidence="1">The sequence shown here is derived from an EMBL/GenBank/DDBJ whole genome shotgun (WGS) entry which is preliminary data.</text>
</comment>
<organism evidence="1 2">
    <name type="scientific">Xylaria curta</name>
    <dbReference type="NCBI Taxonomy" id="42375"/>
    <lineage>
        <taxon>Eukaryota</taxon>
        <taxon>Fungi</taxon>
        <taxon>Dikarya</taxon>
        <taxon>Ascomycota</taxon>
        <taxon>Pezizomycotina</taxon>
        <taxon>Sordariomycetes</taxon>
        <taxon>Xylariomycetidae</taxon>
        <taxon>Xylariales</taxon>
        <taxon>Xylariaceae</taxon>
        <taxon>Xylaria</taxon>
    </lineage>
</organism>
<dbReference type="EMBL" id="JAPDGR010003746">
    <property type="protein sequence ID" value="KAJ2970203.1"/>
    <property type="molecule type" value="Genomic_DNA"/>
</dbReference>
<evidence type="ECO:0000313" key="1">
    <source>
        <dbReference type="EMBL" id="KAJ2970203.1"/>
    </source>
</evidence>
<sequence>MSPNNVPPVKLPPMKDFVDAALEWSMPRTEAILRDSVNKHGAECVRLLDRNFAIPTPRSQAPISPLMTIGYGNAYTVNSSPPLKDSLLNTPVMLDRRSVNGDAGVSSSYGSLLDSSSEGD</sequence>
<protein>
    <submittedName>
        <fullName evidence="1">Uncharacterized protein</fullName>
    </submittedName>
</protein>
<reference evidence="1" key="1">
    <citation type="submission" date="2022-10" db="EMBL/GenBank/DDBJ databases">
        <title>Genome Sequence of Xylaria curta.</title>
        <authorList>
            <person name="Buettner E."/>
        </authorList>
    </citation>
    <scope>NUCLEOTIDE SEQUENCE</scope>
    <source>
        <strain evidence="1">Babe10</strain>
    </source>
</reference>
<gene>
    <name evidence="1" type="ORF">NUW58_g9765</name>
</gene>
<accession>A0ACC1MVJ5</accession>